<keyword evidence="6" id="KW-0479">Metal-binding</keyword>
<evidence type="ECO:0000256" key="12">
    <source>
        <dbReference type="ARBA" id="ARBA00023329"/>
    </source>
</evidence>
<comment type="function">
    <text evidence="17">Transmembrane reductase that uses ascorbate as an electron donor in the cytoplasm and transfers electrons across membranes to reduce monodehydro-L-ascorbate radical in the lumen of secretory vesicles. It is therefore involved the regeneration and homeostasis within secretory vesicles of ascorbate which in turn provides reducing equivalents needed to support the activity of intravesicular enzymes.</text>
</comment>
<keyword evidence="8" id="KW-0249">Electron transport</keyword>
<dbReference type="AlphaFoldDB" id="A0A6G1QBG2"/>
<dbReference type="Gene3D" id="1.20.120.1770">
    <property type="match status" value="1"/>
</dbReference>
<evidence type="ECO:0000256" key="17">
    <source>
        <dbReference type="ARBA" id="ARBA00045973"/>
    </source>
</evidence>
<evidence type="ECO:0000256" key="9">
    <source>
        <dbReference type="ARBA" id="ARBA00022989"/>
    </source>
</evidence>
<keyword evidence="12" id="KW-0968">Cytoplasmic vesicle</keyword>
<evidence type="ECO:0000256" key="5">
    <source>
        <dbReference type="ARBA" id="ARBA00022692"/>
    </source>
</evidence>
<proteinExistence type="predicted"/>
<feature type="transmembrane region" description="Helical" evidence="20">
    <location>
        <begin position="12"/>
        <end position="33"/>
    </location>
</feature>
<dbReference type="GO" id="GO:0005765">
    <property type="term" value="C:lysosomal membrane"/>
    <property type="evidence" value="ECO:0007669"/>
    <property type="project" value="TreeGrafter"/>
</dbReference>
<feature type="transmembrane region" description="Helical" evidence="20">
    <location>
        <begin position="158"/>
        <end position="180"/>
    </location>
</feature>
<organism evidence="22 23">
    <name type="scientific">Channa argus</name>
    <name type="common">Northern snakehead</name>
    <name type="synonym">Ophicephalus argus</name>
    <dbReference type="NCBI Taxonomy" id="215402"/>
    <lineage>
        <taxon>Eukaryota</taxon>
        <taxon>Metazoa</taxon>
        <taxon>Chordata</taxon>
        <taxon>Craniata</taxon>
        <taxon>Vertebrata</taxon>
        <taxon>Euteleostomi</taxon>
        <taxon>Actinopterygii</taxon>
        <taxon>Neopterygii</taxon>
        <taxon>Teleostei</taxon>
        <taxon>Neoteleostei</taxon>
        <taxon>Acanthomorphata</taxon>
        <taxon>Anabantaria</taxon>
        <taxon>Anabantiformes</taxon>
        <taxon>Channoidei</taxon>
        <taxon>Channidae</taxon>
        <taxon>Channa</taxon>
    </lineage>
</organism>
<dbReference type="SMART" id="SM00665">
    <property type="entry name" value="B561"/>
    <property type="match status" value="1"/>
</dbReference>
<evidence type="ECO:0000256" key="7">
    <source>
        <dbReference type="ARBA" id="ARBA00022967"/>
    </source>
</evidence>
<name>A0A6G1QBG2_CHAAH</name>
<keyword evidence="3" id="KW-0813">Transport</keyword>
<feature type="transmembrane region" description="Helical" evidence="20">
    <location>
        <begin position="53"/>
        <end position="74"/>
    </location>
</feature>
<comment type="subunit">
    <text evidence="2">Homodimer.</text>
</comment>
<evidence type="ECO:0000256" key="11">
    <source>
        <dbReference type="ARBA" id="ARBA00023136"/>
    </source>
</evidence>
<keyword evidence="10" id="KW-0408">Iron</keyword>
<evidence type="ECO:0000256" key="15">
    <source>
        <dbReference type="ARBA" id="ARBA00030896"/>
    </source>
</evidence>
<keyword evidence="4" id="KW-0349">Heme</keyword>
<dbReference type="Pfam" id="PF03188">
    <property type="entry name" value="Cytochrom_B561"/>
    <property type="match status" value="1"/>
</dbReference>
<keyword evidence="7" id="KW-1278">Translocase</keyword>
<dbReference type="Proteomes" id="UP000503349">
    <property type="component" value="Chromosome 15"/>
</dbReference>
<comment type="catalytic activity">
    <reaction evidence="19">
        <text>Fe(3+)(out) + L-ascorbate(in) = monodehydro-L-ascorbate radical(in) + Fe(2+)(out) + H(+)</text>
        <dbReference type="Rhea" id="RHEA:30403"/>
        <dbReference type="ChEBI" id="CHEBI:15378"/>
        <dbReference type="ChEBI" id="CHEBI:29033"/>
        <dbReference type="ChEBI" id="CHEBI:29034"/>
        <dbReference type="ChEBI" id="CHEBI:38290"/>
        <dbReference type="ChEBI" id="CHEBI:59513"/>
        <dbReference type="EC" id="7.2.1.3"/>
    </reaction>
    <physiologicalReaction direction="left-to-right" evidence="19">
        <dbReference type="Rhea" id="RHEA:30404"/>
    </physiologicalReaction>
</comment>
<dbReference type="PANTHER" id="PTHR10106:SF14">
    <property type="entry name" value="TRANSMEMBRANE ASCORBATE-DEPENDENT REDUCTASE CYB561"/>
    <property type="match status" value="1"/>
</dbReference>
<evidence type="ECO:0000256" key="18">
    <source>
        <dbReference type="ARBA" id="ARBA00047447"/>
    </source>
</evidence>
<evidence type="ECO:0000256" key="1">
    <source>
        <dbReference type="ARBA" id="ARBA00001970"/>
    </source>
</evidence>
<evidence type="ECO:0000256" key="16">
    <source>
        <dbReference type="ARBA" id="ARBA00032709"/>
    </source>
</evidence>
<dbReference type="InterPro" id="IPR006593">
    <property type="entry name" value="Cyt_b561/ferric_Rdtase_TM"/>
</dbReference>
<dbReference type="PROSITE" id="PS50939">
    <property type="entry name" value="CYTOCHROME_B561"/>
    <property type="match status" value="1"/>
</dbReference>
<keyword evidence="23" id="KW-1185">Reference proteome</keyword>
<keyword evidence="9 20" id="KW-1133">Transmembrane helix</keyword>
<evidence type="ECO:0000256" key="13">
    <source>
        <dbReference type="ARBA" id="ARBA00024185"/>
    </source>
</evidence>
<keyword evidence="11 20" id="KW-0472">Membrane</keyword>
<dbReference type="GO" id="GO:0140571">
    <property type="term" value="F:transmembrane ascorbate ferrireductase activity"/>
    <property type="evidence" value="ECO:0007669"/>
    <property type="project" value="UniProtKB-EC"/>
</dbReference>
<sequence length="251" mass="27859">MEDSAPRPIRSVFAWLVGASQVLGLLAVVLTGVWMGHYRGGFAWDGSAQEFNLHPLCMVLGLVFLHGDAILVYRVFRNEPKRNVKLLHGIIHLLALIMSIIGFVAVFDFHRAGKIPDMYTLHSWCGMATLVLFCIQWVMGLMFFLFPVASSWLRASYLPIHVFCGLVLLVMAIGSCLLGITEKLLFSITSTYSQFASEGVLANILGIVLVCFGVLLGYLITKEEYRRPPNPEEESLSVHFKTLTEGGSSTF</sequence>
<comment type="cofactor">
    <cofactor evidence="1">
        <name>heme b</name>
        <dbReference type="ChEBI" id="CHEBI:60344"/>
    </cofactor>
</comment>
<reference evidence="23" key="2">
    <citation type="submission" date="2019-02" db="EMBL/GenBank/DDBJ databases">
        <title>Opniocepnalus argus Var Kimnra genome.</title>
        <authorList>
            <person name="Zhou C."/>
            <person name="Xiao S."/>
        </authorList>
    </citation>
    <scope>NUCLEOTIDE SEQUENCE [LARGE SCALE GENOMIC DNA]</scope>
</reference>
<accession>A0A6G1QBG2</accession>
<evidence type="ECO:0000256" key="3">
    <source>
        <dbReference type="ARBA" id="ARBA00022448"/>
    </source>
</evidence>
<reference evidence="22 23" key="1">
    <citation type="submission" date="2019-02" db="EMBL/GenBank/DDBJ databases">
        <title>Opniocepnalus argus genome.</title>
        <authorList>
            <person name="Zhou C."/>
            <person name="Xiao S."/>
        </authorList>
    </citation>
    <scope>NUCLEOTIDE SEQUENCE [LARGE SCALE GENOMIC DNA]</scope>
    <source>
        <strain evidence="22">OARG1902GOOAL</strain>
        <tissue evidence="22">Muscle</tissue>
    </source>
</reference>
<feature type="transmembrane region" description="Helical" evidence="20">
    <location>
        <begin position="200"/>
        <end position="220"/>
    </location>
</feature>
<dbReference type="FunFam" id="1.20.120.1770:FF:000001">
    <property type="entry name" value="Cytochrome b reductase 1"/>
    <property type="match status" value="1"/>
</dbReference>
<feature type="transmembrane region" description="Helical" evidence="20">
    <location>
        <begin position="127"/>
        <end position="146"/>
    </location>
</feature>
<evidence type="ECO:0000256" key="6">
    <source>
        <dbReference type="ARBA" id="ARBA00022723"/>
    </source>
</evidence>
<feature type="transmembrane region" description="Helical" evidence="20">
    <location>
        <begin position="86"/>
        <end position="107"/>
    </location>
</feature>
<evidence type="ECO:0000256" key="20">
    <source>
        <dbReference type="SAM" id="Phobius"/>
    </source>
</evidence>
<feature type="domain" description="Cytochrome b561" evidence="21">
    <location>
        <begin position="19"/>
        <end position="221"/>
    </location>
</feature>
<dbReference type="GO" id="GO:0042584">
    <property type="term" value="C:chromaffin granule membrane"/>
    <property type="evidence" value="ECO:0007669"/>
    <property type="project" value="UniProtKB-SubCell"/>
</dbReference>
<evidence type="ECO:0000256" key="19">
    <source>
        <dbReference type="ARBA" id="ARBA00048457"/>
    </source>
</evidence>
<dbReference type="EMBL" id="CM015726">
    <property type="protein sequence ID" value="KAF3699608.1"/>
    <property type="molecule type" value="Genomic_DNA"/>
</dbReference>
<comment type="catalytic activity">
    <reaction evidence="18">
        <text>monodehydro-L-ascorbate radical(out) + L-ascorbate(in) = monodehydro-L-ascorbate radical(in) + L-ascorbate(out)</text>
        <dbReference type="Rhea" id="RHEA:66524"/>
        <dbReference type="ChEBI" id="CHEBI:38290"/>
        <dbReference type="ChEBI" id="CHEBI:59513"/>
    </reaction>
    <physiologicalReaction direction="left-to-right" evidence="18">
        <dbReference type="Rhea" id="RHEA:66525"/>
    </physiologicalReaction>
</comment>
<keyword evidence="5 20" id="KW-0812">Transmembrane</keyword>
<evidence type="ECO:0000256" key="14">
    <source>
        <dbReference type="ARBA" id="ARBA00024231"/>
    </source>
</evidence>
<protein>
    <recommendedName>
        <fullName evidence="14">Transmembrane ascorbate-dependent reductase CYB561</fullName>
    </recommendedName>
    <alternativeName>
        <fullName evidence="15">Cytochrome b-561</fullName>
    </alternativeName>
    <alternativeName>
        <fullName evidence="16">Cytochrome b561</fullName>
    </alternativeName>
</protein>
<evidence type="ECO:0000259" key="21">
    <source>
        <dbReference type="PROSITE" id="PS50939"/>
    </source>
</evidence>
<dbReference type="GO" id="GO:0046872">
    <property type="term" value="F:metal ion binding"/>
    <property type="evidence" value="ECO:0007669"/>
    <property type="project" value="UniProtKB-KW"/>
</dbReference>
<evidence type="ECO:0000313" key="22">
    <source>
        <dbReference type="EMBL" id="KAF3699608.1"/>
    </source>
</evidence>
<gene>
    <name evidence="22" type="ORF">EXN66_Car015295</name>
</gene>
<evidence type="ECO:0000256" key="4">
    <source>
        <dbReference type="ARBA" id="ARBA00022617"/>
    </source>
</evidence>
<comment type="subcellular location">
    <subcellularLocation>
        <location evidence="13">Cytoplasmic vesicle</location>
        <location evidence="13">Secretory vesicle</location>
        <location evidence="13">Chromaffin granule membrane</location>
        <topology evidence="13">Multi-pass membrane protein</topology>
    </subcellularLocation>
</comment>
<evidence type="ECO:0000256" key="10">
    <source>
        <dbReference type="ARBA" id="ARBA00023004"/>
    </source>
</evidence>
<dbReference type="InterPro" id="IPR043205">
    <property type="entry name" value="CYB561/CYBRD1-like"/>
</dbReference>
<dbReference type="PANTHER" id="PTHR10106">
    <property type="entry name" value="CYTOCHROME B561-RELATED"/>
    <property type="match status" value="1"/>
</dbReference>
<evidence type="ECO:0000313" key="23">
    <source>
        <dbReference type="Proteomes" id="UP000503349"/>
    </source>
</evidence>
<evidence type="ECO:0000256" key="8">
    <source>
        <dbReference type="ARBA" id="ARBA00022982"/>
    </source>
</evidence>
<evidence type="ECO:0000256" key="2">
    <source>
        <dbReference type="ARBA" id="ARBA00011738"/>
    </source>
</evidence>